<reference evidence="7 8" key="1">
    <citation type="submission" date="2024-09" db="EMBL/GenBank/DDBJ databases">
        <authorList>
            <person name="Sun Q."/>
            <person name="Mori K."/>
        </authorList>
    </citation>
    <scope>NUCLEOTIDE SEQUENCE [LARGE SCALE GENOMIC DNA]</scope>
    <source>
        <strain evidence="7 8">CCM 7904</strain>
    </source>
</reference>
<sequence>MRWAPASAAIAVLAAAWLLPWDRWTGPFPAHMVRHMALVAIAAPLIVLALPGLAGRLAIPALAGMVVEFVVVWSFHLPGLQDRTVQGPGWFALEQAAFLGAGLAVWAGALAARPLAGAGAMLLTSMHMTLLGALIVLSPRPIYAICGQDVGSQQLGGLIMLGIGTPVYLVAGLWLVGRALHDGGQEVRA</sequence>
<evidence type="ECO:0000256" key="3">
    <source>
        <dbReference type="ARBA" id="ARBA00022692"/>
    </source>
</evidence>
<dbReference type="EMBL" id="JBHLWQ010000088">
    <property type="protein sequence ID" value="MFC0200633.1"/>
    <property type="molecule type" value="Genomic_DNA"/>
</dbReference>
<evidence type="ECO:0000256" key="2">
    <source>
        <dbReference type="ARBA" id="ARBA00022475"/>
    </source>
</evidence>
<feature type="transmembrane region" description="Helical" evidence="6">
    <location>
        <begin position="32"/>
        <end position="50"/>
    </location>
</feature>
<evidence type="ECO:0000256" key="4">
    <source>
        <dbReference type="ARBA" id="ARBA00022989"/>
    </source>
</evidence>
<feature type="transmembrane region" description="Helical" evidence="6">
    <location>
        <begin position="157"/>
        <end position="176"/>
    </location>
</feature>
<gene>
    <name evidence="7" type="ORF">ACFFIZ_09960</name>
</gene>
<keyword evidence="2" id="KW-1003">Cell membrane</keyword>
<proteinExistence type="predicted"/>
<evidence type="ECO:0000256" key="5">
    <source>
        <dbReference type="ARBA" id="ARBA00023136"/>
    </source>
</evidence>
<evidence type="ECO:0000313" key="7">
    <source>
        <dbReference type="EMBL" id="MFC0200633.1"/>
    </source>
</evidence>
<feature type="transmembrane region" description="Helical" evidence="6">
    <location>
        <begin position="89"/>
        <end position="108"/>
    </location>
</feature>
<protein>
    <submittedName>
        <fullName evidence="7">Cytochrome c oxidase assembly protein</fullName>
    </submittedName>
</protein>
<evidence type="ECO:0000313" key="8">
    <source>
        <dbReference type="Proteomes" id="UP001589795"/>
    </source>
</evidence>
<organism evidence="7 8">
    <name type="scientific">Paracoccus rhizosphaerae</name>
    <dbReference type="NCBI Taxonomy" id="1133347"/>
    <lineage>
        <taxon>Bacteria</taxon>
        <taxon>Pseudomonadati</taxon>
        <taxon>Pseudomonadota</taxon>
        <taxon>Alphaproteobacteria</taxon>
        <taxon>Rhodobacterales</taxon>
        <taxon>Paracoccaceae</taxon>
        <taxon>Paracoccus</taxon>
    </lineage>
</organism>
<dbReference type="Proteomes" id="UP001589795">
    <property type="component" value="Unassembled WGS sequence"/>
</dbReference>
<evidence type="ECO:0000256" key="6">
    <source>
        <dbReference type="SAM" id="Phobius"/>
    </source>
</evidence>
<comment type="subcellular location">
    <subcellularLocation>
        <location evidence="1">Cell membrane</location>
        <topology evidence="1">Multi-pass membrane protein</topology>
    </subcellularLocation>
</comment>
<keyword evidence="8" id="KW-1185">Reference proteome</keyword>
<accession>A0ABV6CNT0</accession>
<dbReference type="Pfam" id="PF09678">
    <property type="entry name" value="Caa3_CtaG"/>
    <property type="match status" value="1"/>
</dbReference>
<evidence type="ECO:0000256" key="1">
    <source>
        <dbReference type="ARBA" id="ARBA00004651"/>
    </source>
</evidence>
<name>A0ABV6CNT0_9RHOB</name>
<dbReference type="RefSeq" id="WP_265505759.1">
    <property type="nucleotide sequence ID" value="NZ_JAOTBE010000004.1"/>
</dbReference>
<comment type="caution">
    <text evidence="7">The sequence shown here is derived from an EMBL/GenBank/DDBJ whole genome shotgun (WGS) entry which is preliminary data.</text>
</comment>
<feature type="transmembrane region" description="Helical" evidence="6">
    <location>
        <begin position="115"/>
        <end position="137"/>
    </location>
</feature>
<keyword evidence="3 6" id="KW-0812">Transmembrane</keyword>
<keyword evidence="5 6" id="KW-0472">Membrane</keyword>
<keyword evidence="4 6" id="KW-1133">Transmembrane helix</keyword>
<feature type="transmembrane region" description="Helical" evidence="6">
    <location>
        <begin position="57"/>
        <end position="77"/>
    </location>
</feature>
<dbReference type="InterPro" id="IPR019108">
    <property type="entry name" value="Caa3_assmbl_CtaG-rel"/>
</dbReference>